<feature type="non-terminal residue" evidence="1">
    <location>
        <position position="1"/>
    </location>
</feature>
<sequence length="80" mass="8843">RRLGHLGLLREVRLLRGRRPLRRDGRLREHGGLRVHTTGRRGHRRLIDGGGLGDALRGAVGLLGLVRLWGGSEAKTCAPR</sequence>
<protein>
    <submittedName>
        <fullName evidence="1">Uncharacterized protein</fullName>
    </submittedName>
</protein>
<comment type="caution">
    <text evidence="1">The sequence shown here is derived from an EMBL/GenBank/DDBJ whole genome shotgun (WGS) entry which is preliminary data.</text>
</comment>
<gene>
    <name evidence="1" type="ORF">CK936_01815</name>
</gene>
<name>A0A2A2DDN1_9ACTN</name>
<dbReference type="Proteomes" id="UP000218944">
    <property type="component" value="Unassembled WGS sequence"/>
</dbReference>
<evidence type="ECO:0000313" key="1">
    <source>
        <dbReference type="EMBL" id="PAU50573.1"/>
    </source>
</evidence>
<accession>A0A2A2DDN1</accession>
<keyword evidence="2" id="KW-1185">Reference proteome</keyword>
<dbReference type="RefSeq" id="WP_170116639.1">
    <property type="nucleotide sequence ID" value="NZ_NSJV01000038.1"/>
</dbReference>
<proteinExistence type="predicted"/>
<organism evidence="1 2">
    <name type="scientific">Streptomyces albireticuli</name>
    <dbReference type="NCBI Taxonomy" id="1940"/>
    <lineage>
        <taxon>Bacteria</taxon>
        <taxon>Bacillati</taxon>
        <taxon>Actinomycetota</taxon>
        <taxon>Actinomycetes</taxon>
        <taxon>Kitasatosporales</taxon>
        <taxon>Streptomycetaceae</taxon>
        <taxon>Streptomyces</taxon>
    </lineage>
</organism>
<dbReference type="EMBL" id="NSJV01000038">
    <property type="protein sequence ID" value="PAU50573.1"/>
    <property type="molecule type" value="Genomic_DNA"/>
</dbReference>
<dbReference type="AlphaFoldDB" id="A0A2A2DDN1"/>
<reference evidence="1 2" key="1">
    <citation type="submission" date="2017-08" db="EMBL/GenBank/DDBJ databases">
        <title>Genome sequence of Streptomyces albireticuli NRRL B-1670.</title>
        <authorList>
            <person name="Graham D.E."/>
            <person name="Mahan K.M."/>
            <person name="Klingeman D.M."/>
            <person name="Hettich R.L."/>
            <person name="Parry R.J."/>
            <person name="Spain J.C."/>
        </authorList>
    </citation>
    <scope>NUCLEOTIDE SEQUENCE [LARGE SCALE GENOMIC DNA]</scope>
    <source>
        <strain evidence="1 2">NRRL B-1670</strain>
    </source>
</reference>
<evidence type="ECO:0000313" key="2">
    <source>
        <dbReference type="Proteomes" id="UP000218944"/>
    </source>
</evidence>